<dbReference type="InterPro" id="IPR036412">
    <property type="entry name" value="HAD-like_sf"/>
</dbReference>
<dbReference type="NCBIfam" id="TIGR01484">
    <property type="entry name" value="HAD-SF-IIB"/>
    <property type="match status" value="1"/>
</dbReference>
<dbReference type="EMBL" id="ALAN01000047">
    <property type="protein sequence ID" value="ETI69575.1"/>
    <property type="molecule type" value="Genomic_DNA"/>
</dbReference>
<reference evidence="1 2" key="1">
    <citation type="journal article" date="2014" name="Environ. Microbiol.">
        <title>The nitrate-ammonifying and nosZ-carrying bacterium Bacillus vireti is a potent source and sink for nitric and nitrous oxide under high nitrate conditions.</title>
        <authorList>
            <person name="Mania D."/>
            <person name="Heylen K."/>
            <person name="van Spanning R.J."/>
            <person name="Frostegard A."/>
        </authorList>
    </citation>
    <scope>NUCLEOTIDE SEQUENCE [LARGE SCALE GENOMIC DNA]</scope>
    <source>
        <strain evidence="1 2">LMG 21834</strain>
    </source>
</reference>
<organism evidence="1 2">
    <name type="scientific">Neobacillus vireti LMG 21834</name>
    <dbReference type="NCBI Taxonomy" id="1131730"/>
    <lineage>
        <taxon>Bacteria</taxon>
        <taxon>Bacillati</taxon>
        <taxon>Bacillota</taxon>
        <taxon>Bacilli</taxon>
        <taxon>Bacillales</taxon>
        <taxon>Bacillaceae</taxon>
        <taxon>Neobacillus</taxon>
    </lineage>
</organism>
<comment type="caution">
    <text evidence="1">The sequence shown here is derived from an EMBL/GenBank/DDBJ whole genome shotgun (WGS) entry which is preliminary data.</text>
</comment>
<evidence type="ECO:0000313" key="2">
    <source>
        <dbReference type="Proteomes" id="UP000018877"/>
    </source>
</evidence>
<dbReference type="PANTHER" id="PTHR10000">
    <property type="entry name" value="PHOSPHOSERINE PHOSPHATASE"/>
    <property type="match status" value="1"/>
</dbReference>
<dbReference type="CDD" id="cd07516">
    <property type="entry name" value="HAD_Pase"/>
    <property type="match status" value="1"/>
</dbReference>
<dbReference type="PANTHER" id="PTHR10000:SF55">
    <property type="entry name" value="5-AMINO-6-(5-PHOSPHO-D-RIBITYLAMINO)URACIL PHOSPHATASE YCSE"/>
    <property type="match status" value="1"/>
</dbReference>
<dbReference type="AlphaFoldDB" id="A0AB94IR64"/>
<proteinExistence type="predicted"/>
<name>A0AB94IR64_9BACI</name>
<dbReference type="Gene3D" id="3.40.50.1000">
    <property type="entry name" value="HAD superfamily/HAD-like"/>
    <property type="match status" value="1"/>
</dbReference>
<evidence type="ECO:0000313" key="1">
    <source>
        <dbReference type="EMBL" id="ETI69575.1"/>
    </source>
</evidence>
<dbReference type="PROSITE" id="PS01229">
    <property type="entry name" value="COF_2"/>
    <property type="match status" value="1"/>
</dbReference>
<gene>
    <name evidence="1" type="ORF">BAVI_06644</name>
</gene>
<dbReference type="Gene3D" id="3.30.1240.10">
    <property type="match status" value="1"/>
</dbReference>
<dbReference type="GO" id="GO:0000287">
    <property type="term" value="F:magnesium ion binding"/>
    <property type="evidence" value="ECO:0007669"/>
    <property type="project" value="TreeGrafter"/>
</dbReference>
<accession>A0AB94IR64</accession>
<dbReference type="InterPro" id="IPR006379">
    <property type="entry name" value="HAD-SF_hydro_IIB"/>
</dbReference>
<dbReference type="NCBIfam" id="TIGR00099">
    <property type="entry name" value="Cof-subfamily"/>
    <property type="match status" value="1"/>
</dbReference>
<dbReference type="GO" id="GO:0016791">
    <property type="term" value="F:phosphatase activity"/>
    <property type="evidence" value="ECO:0007669"/>
    <property type="project" value="TreeGrafter"/>
</dbReference>
<dbReference type="PROSITE" id="PS01228">
    <property type="entry name" value="COF_1"/>
    <property type="match status" value="1"/>
</dbReference>
<keyword evidence="2" id="KW-1185">Reference proteome</keyword>
<dbReference type="SFLD" id="SFLDG01140">
    <property type="entry name" value="C2.B:_Phosphomannomutase_and_P"/>
    <property type="match status" value="1"/>
</dbReference>
<dbReference type="SFLD" id="SFLDS00003">
    <property type="entry name" value="Haloacid_Dehalogenase"/>
    <property type="match status" value="1"/>
</dbReference>
<dbReference type="SUPFAM" id="SSF56784">
    <property type="entry name" value="HAD-like"/>
    <property type="match status" value="1"/>
</dbReference>
<protein>
    <recommendedName>
        <fullName evidence="3">Cof-type HAD-IIB family hydrolase</fullName>
    </recommendedName>
</protein>
<dbReference type="Pfam" id="PF08282">
    <property type="entry name" value="Hydrolase_3"/>
    <property type="match status" value="1"/>
</dbReference>
<dbReference type="GO" id="GO:0005829">
    <property type="term" value="C:cytosol"/>
    <property type="evidence" value="ECO:0007669"/>
    <property type="project" value="TreeGrafter"/>
</dbReference>
<dbReference type="InterPro" id="IPR023214">
    <property type="entry name" value="HAD_sf"/>
</dbReference>
<evidence type="ECO:0008006" key="3">
    <source>
        <dbReference type="Google" id="ProtNLM"/>
    </source>
</evidence>
<dbReference type="SFLD" id="SFLDG01144">
    <property type="entry name" value="C2.B.4:_PGP_Like"/>
    <property type="match status" value="1"/>
</dbReference>
<dbReference type="InterPro" id="IPR000150">
    <property type="entry name" value="Cof"/>
</dbReference>
<dbReference type="RefSeq" id="WP_024027540.1">
    <property type="nucleotide sequence ID" value="NZ_ALAN01000047.1"/>
</dbReference>
<sequence length="288" mass="32260">MVKLIAVDLDGTLLNEENQISKKNLEAIKFAQANGIEVVIATGRAHFDVQNIFKETKLKTWIIGANGATIHQPNGELFHSVSINRQDAFQILNWLEQEEYYYEIFSNDSILSRQNGRELLTIEMDRVKSANPEVSIEQLIEAAEKQYSQTGFSYIVSYKDLIVTDVDVYNILAFSFDEEKLQKGKAQFKDMKDVTMVTSAKHNFEFEHKKASKGIALEMLAKKLGMNLADTAAVGDSYNDLSMLRMAGRSAAMGNAAEEIKNSCQEVTLTNIDDGVAHFIYSLLQGPL</sequence>
<dbReference type="Proteomes" id="UP000018877">
    <property type="component" value="Unassembled WGS sequence"/>
</dbReference>